<protein>
    <submittedName>
        <fullName evidence="1">Uncharacterized protein</fullName>
    </submittedName>
</protein>
<dbReference type="Proteomes" id="UP000430232">
    <property type="component" value="Unassembled WGS sequence"/>
</dbReference>
<name>A0A6H9T465_9BURK</name>
<evidence type="ECO:0000313" key="2">
    <source>
        <dbReference type="Proteomes" id="UP000430232"/>
    </source>
</evidence>
<evidence type="ECO:0000313" key="1">
    <source>
        <dbReference type="EMBL" id="KAB0643963.1"/>
    </source>
</evidence>
<keyword evidence="2" id="KW-1185">Reference proteome</keyword>
<accession>A0A6H9T465</accession>
<dbReference type="EMBL" id="VZOJ01000007">
    <property type="protein sequence ID" value="KAB0643963.1"/>
    <property type="molecule type" value="Genomic_DNA"/>
</dbReference>
<reference evidence="1 2" key="1">
    <citation type="submission" date="2019-09" db="EMBL/GenBank/DDBJ databases">
        <title>Draft genome sequences of 48 bacterial type strains from the CCUG.</title>
        <authorList>
            <person name="Tunovic T."/>
            <person name="Pineiro-Iglesias B."/>
            <person name="Unosson C."/>
            <person name="Inganas E."/>
            <person name="Ohlen M."/>
            <person name="Cardew S."/>
            <person name="Jensie-Markopoulos S."/>
            <person name="Salva-Serra F."/>
            <person name="Jaen-Luchoro D."/>
            <person name="Karlsson R."/>
            <person name="Svensson-Stadler L."/>
            <person name="Chun J."/>
            <person name="Moore E."/>
        </authorList>
    </citation>
    <scope>NUCLEOTIDE SEQUENCE [LARGE SCALE GENOMIC DNA]</scope>
    <source>
        <strain evidence="1 2">CCUG 54555</strain>
    </source>
</reference>
<sequence>MGIVVDPFCMSACRRGVVLACPIGAGPYEVREHMQRHVRVDLPAALVSALRKLVHEHRGFNMLFFILFRMTG</sequence>
<dbReference type="AlphaFoldDB" id="A0A6H9T465"/>
<organism evidence="1 2">
    <name type="scientific">Burkholderia latens</name>
    <dbReference type="NCBI Taxonomy" id="488446"/>
    <lineage>
        <taxon>Bacteria</taxon>
        <taxon>Pseudomonadati</taxon>
        <taxon>Pseudomonadota</taxon>
        <taxon>Betaproteobacteria</taxon>
        <taxon>Burkholderiales</taxon>
        <taxon>Burkholderiaceae</taxon>
        <taxon>Burkholderia</taxon>
        <taxon>Burkholderia cepacia complex</taxon>
    </lineage>
</organism>
<proteinExistence type="predicted"/>
<comment type="caution">
    <text evidence="1">The sequence shown here is derived from an EMBL/GenBank/DDBJ whole genome shotgun (WGS) entry which is preliminary data.</text>
</comment>
<gene>
    <name evidence="1" type="ORF">F7R21_05060</name>
</gene>